<dbReference type="PANTHER" id="PTHR11440">
    <property type="entry name" value="LECITHIN-CHOLESTEROL ACYLTRANSFERASE-RELATED"/>
    <property type="match status" value="1"/>
</dbReference>
<dbReference type="InterPro" id="IPR003386">
    <property type="entry name" value="LACT/PDAT_acylTrfase"/>
</dbReference>
<dbReference type="AlphaFoldDB" id="A0A7S4MD71"/>
<dbReference type="EMBL" id="HBKP01010315">
    <property type="protein sequence ID" value="CAE2216193.1"/>
    <property type="molecule type" value="Transcribed_RNA"/>
</dbReference>
<dbReference type="SUPFAM" id="SSF53474">
    <property type="entry name" value="alpha/beta-Hydrolases"/>
    <property type="match status" value="1"/>
</dbReference>
<name>A0A7S4MD71_9EUKA</name>
<dbReference type="GO" id="GO:0008374">
    <property type="term" value="F:O-acyltransferase activity"/>
    <property type="evidence" value="ECO:0007669"/>
    <property type="project" value="InterPro"/>
</dbReference>
<dbReference type="Pfam" id="PF02450">
    <property type="entry name" value="LCAT"/>
    <property type="match status" value="2"/>
</dbReference>
<accession>A0A7S4MD71</accession>
<dbReference type="Gene3D" id="3.40.50.1820">
    <property type="entry name" value="alpha/beta hydrolase"/>
    <property type="match status" value="2"/>
</dbReference>
<organism evidence="1">
    <name type="scientific">Vannella robusta</name>
    <dbReference type="NCBI Taxonomy" id="1487602"/>
    <lineage>
        <taxon>Eukaryota</taxon>
        <taxon>Amoebozoa</taxon>
        <taxon>Discosea</taxon>
        <taxon>Flabellinia</taxon>
        <taxon>Vannellidae</taxon>
        <taxon>Vannella</taxon>
    </lineage>
</organism>
<protein>
    <recommendedName>
        <fullName evidence="2">Lecithin:cholesterol acyltransferase</fullName>
    </recommendedName>
</protein>
<dbReference type="GO" id="GO:0006629">
    <property type="term" value="P:lipid metabolic process"/>
    <property type="evidence" value="ECO:0007669"/>
    <property type="project" value="InterPro"/>
</dbReference>
<dbReference type="InterPro" id="IPR029058">
    <property type="entry name" value="AB_hydrolase_fold"/>
</dbReference>
<proteinExistence type="predicted"/>
<reference evidence="1" key="1">
    <citation type="submission" date="2021-01" db="EMBL/GenBank/DDBJ databases">
        <authorList>
            <person name="Corre E."/>
            <person name="Pelletier E."/>
            <person name="Niang G."/>
            <person name="Scheremetjew M."/>
            <person name="Finn R."/>
            <person name="Kale V."/>
            <person name="Holt S."/>
            <person name="Cochrane G."/>
            <person name="Meng A."/>
            <person name="Brown T."/>
            <person name="Cohen L."/>
        </authorList>
    </citation>
    <scope>NUCLEOTIDE SEQUENCE</scope>
    <source>
        <strain evidence="1">DIVA3 518/3/11/1/6</strain>
    </source>
</reference>
<gene>
    <name evidence="1" type="ORF">VSP0166_LOCUS7272</name>
</gene>
<evidence type="ECO:0008006" key="2">
    <source>
        <dbReference type="Google" id="ProtNLM"/>
    </source>
</evidence>
<sequence length="831" mass="94618">MMIDIGEAAKASGTSSLSFKDTVNQQLASQSALCVELVNLLRQKTEESFSLFRLTGLFKDPEVKFSAKQAYQWLVPEFPKRDLEWGEDHVPYVIEFLWDKRYIDLKEHDPDFVTIADDTEFIFSSPIQSELRALLASHNTPRLGIAMSMEGKEPQYPVVIVPGLGSSALSVWESDYRTEWVGERLWLDFSKVGTEIKLPTLWKSPEKTEGDYGMFVRHMLLADDGYSDPPGVRVRPMEGLEAVASLSPVNRLTTGITTIFGELIKNLLDIGYDRKNIAAAPYDWRLPIQKLEERDSYFTSLKSQIVNLYNVNGEKRVVLICHSNGNRVAHYFTHWMENREPGWCKKYIHGFIALAAPYLGAPKMARAIVTGDALGLDIVLVEKAQEAWGRHMGSYPALLPLQEHLLPTRVLMLYTGSHAETNQTDSPSVLSHQERFHPTPERGWQQFQRDEENEIPEEESAAFTQITARVLAGVWLIDHALCEPKVPDDPDDYLPELKGWARDLLLKLIVFMDRPKQEISTAKNGFKETTDLPNTKKKSVAYPFDHEKKIKSVNVTRTTRLSINGKQIITEYFLPKGYTLKILIGLTEEANTMKKRIIISKKDTIIGELVRFFRRETPFSLVQQCLDEHDSEQIGNYSSPTWRDFIARVIPASYQHFDEFFVRDEFIFGKGNPEAIYDIKLSEEEAKEYPILNPPVGIDNLWCIYGRDRDTEISYYLSKKIEDHSICYHLGADEHSLSESENNPSGVAIKEGIGFETSTTPQPCLEGEPASGDGTVPYYSLSYCKNWKHSTDVNVEIIEVPGQEHTDMLKDDQVIFHVLKYLCDGENPYSS</sequence>
<evidence type="ECO:0000313" key="1">
    <source>
        <dbReference type="EMBL" id="CAE2216193.1"/>
    </source>
</evidence>